<dbReference type="Proteomes" id="UP001372834">
    <property type="component" value="Unassembled WGS sequence"/>
</dbReference>
<evidence type="ECO:0000313" key="2">
    <source>
        <dbReference type="Proteomes" id="UP001372834"/>
    </source>
</evidence>
<reference evidence="1 2" key="1">
    <citation type="submission" date="2023-10" db="EMBL/GenBank/DDBJ databases">
        <title>Genomes of two closely related lineages of the louse Polyplax serrata with different host specificities.</title>
        <authorList>
            <person name="Martinu J."/>
            <person name="Tarabai H."/>
            <person name="Stefka J."/>
            <person name="Hypsa V."/>
        </authorList>
    </citation>
    <scope>NUCLEOTIDE SEQUENCE [LARGE SCALE GENOMIC DNA]</scope>
    <source>
        <strain evidence="1">HR10_N</strain>
    </source>
</reference>
<dbReference type="AlphaFoldDB" id="A0AAN8PIJ5"/>
<protein>
    <submittedName>
        <fullName evidence="1">Uncharacterized protein</fullName>
    </submittedName>
</protein>
<dbReference type="EMBL" id="JAWJWE010000038">
    <property type="protein sequence ID" value="KAK6623663.1"/>
    <property type="molecule type" value="Genomic_DNA"/>
</dbReference>
<organism evidence="1 2">
    <name type="scientific">Polyplax serrata</name>
    <name type="common">Common mouse louse</name>
    <dbReference type="NCBI Taxonomy" id="468196"/>
    <lineage>
        <taxon>Eukaryota</taxon>
        <taxon>Metazoa</taxon>
        <taxon>Ecdysozoa</taxon>
        <taxon>Arthropoda</taxon>
        <taxon>Hexapoda</taxon>
        <taxon>Insecta</taxon>
        <taxon>Pterygota</taxon>
        <taxon>Neoptera</taxon>
        <taxon>Paraneoptera</taxon>
        <taxon>Psocodea</taxon>
        <taxon>Troctomorpha</taxon>
        <taxon>Phthiraptera</taxon>
        <taxon>Anoplura</taxon>
        <taxon>Polyplacidae</taxon>
        <taxon>Polyplax</taxon>
    </lineage>
</organism>
<name>A0AAN8PIJ5_POLSC</name>
<gene>
    <name evidence="1" type="ORF">RUM43_009515</name>
</gene>
<sequence>MSSHQGYPQFWLMVGRPGKLKNFHLRLGTDRGTIRHYGIRSLGNDVSHAWYLRVSVTQEFHNGRERSKPERKQTNDGWYTDVENTINYDMKPSIRTHKDH</sequence>
<accession>A0AAN8PIJ5</accession>
<evidence type="ECO:0000313" key="1">
    <source>
        <dbReference type="EMBL" id="KAK6623663.1"/>
    </source>
</evidence>
<proteinExistence type="predicted"/>
<comment type="caution">
    <text evidence="1">The sequence shown here is derived from an EMBL/GenBank/DDBJ whole genome shotgun (WGS) entry which is preliminary data.</text>
</comment>